<accession>A0A1R3J252</accession>
<dbReference type="Gramene" id="OMO88908">
    <property type="protein sequence ID" value="OMO88908"/>
    <property type="gene ID" value="CCACVL1_08118"/>
</dbReference>
<evidence type="ECO:0000313" key="2">
    <source>
        <dbReference type="EMBL" id="OMO88908.1"/>
    </source>
</evidence>
<dbReference type="Proteomes" id="UP000188268">
    <property type="component" value="Unassembled WGS sequence"/>
</dbReference>
<proteinExistence type="predicted"/>
<dbReference type="AlphaFoldDB" id="A0A1R3J252"/>
<organism evidence="2 3">
    <name type="scientific">Corchorus capsularis</name>
    <name type="common">Jute</name>
    <dbReference type="NCBI Taxonomy" id="210143"/>
    <lineage>
        <taxon>Eukaryota</taxon>
        <taxon>Viridiplantae</taxon>
        <taxon>Streptophyta</taxon>
        <taxon>Embryophyta</taxon>
        <taxon>Tracheophyta</taxon>
        <taxon>Spermatophyta</taxon>
        <taxon>Magnoliopsida</taxon>
        <taxon>eudicotyledons</taxon>
        <taxon>Gunneridae</taxon>
        <taxon>Pentapetalae</taxon>
        <taxon>rosids</taxon>
        <taxon>malvids</taxon>
        <taxon>Malvales</taxon>
        <taxon>Malvaceae</taxon>
        <taxon>Grewioideae</taxon>
        <taxon>Apeibeae</taxon>
        <taxon>Corchorus</taxon>
    </lineage>
</organism>
<evidence type="ECO:0000256" key="1">
    <source>
        <dbReference type="SAM" id="MobiDB-lite"/>
    </source>
</evidence>
<feature type="region of interest" description="Disordered" evidence="1">
    <location>
        <begin position="1"/>
        <end position="22"/>
    </location>
</feature>
<comment type="caution">
    <text evidence="2">The sequence shown here is derived from an EMBL/GenBank/DDBJ whole genome shotgun (WGS) entry which is preliminary data.</text>
</comment>
<evidence type="ECO:0000313" key="3">
    <source>
        <dbReference type="Proteomes" id="UP000188268"/>
    </source>
</evidence>
<sequence length="33" mass="3318">MAGFGLSTGASEQRDGGAGLLGRGVGRVRELLE</sequence>
<name>A0A1R3J252_COCAP</name>
<reference evidence="2 3" key="1">
    <citation type="submission" date="2013-09" db="EMBL/GenBank/DDBJ databases">
        <title>Corchorus capsularis genome sequencing.</title>
        <authorList>
            <person name="Alam M."/>
            <person name="Haque M.S."/>
            <person name="Islam M.S."/>
            <person name="Emdad E.M."/>
            <person name="Islam M.M."/>
            <person name="Ahmed B."/>
            <person name="Halim A."/>
            <person name="Hossen Q.M.M."/>
            <person name="Hossain M.Z."/>
            <person name="Ahmed R."/>
            <person name="Khan M.M."/>
            <person name="Islam R."/>
            <person name="Rashid M.M."/>
            <person name="Khan S.A."/>
            <person name="Rahman M.S."/>
            <person name="Alam M."/>
        </authorList>
    </citation>
    <scope>NUCLEOTIDE SEQUENCE [LARGE SCALE GENOMIC DNA]</scope>
    <source>
        <strain evidence="3">cv. CVL-1</strain>
        <tissue evidence="2">Whole seedling</tissue>
    </source>
</reference>
<protein>
    <submittedName>
        <fullName evidence="2">Uncharacterized protein</fullName>
    </submittedName>
</protein>
<keyword evidence="3" id="KW-1185">Reference proteome</keyword>
<dbReference type="EMBL" id="AWWV01008867">
    <property type="protein sequence ID" value="OMO88908.1"/>
    <property type="molecule type" value="Genomic_DNA"/>
</dbReference>
<gene>
    <name evidence="2" type="ORF">CCACVL1_08118</name>
</gene>